<protein>
    <recommendedName>
        <fullName evidence="1">OTU domain-containing protein</fullName>
    </recommendedName>
</protein>
<dbReference type="InterPro" id="IPR003323">
    <property type="entry name" value="OTU_dom"/>
</dbReference>
<keyword evidence="3" id="KW-1185">Reference proteome</keyword>
<reference evidence="2 3" key="1">
    <citation type="submission" date="2022-05" db="EMBL/GenBank/DDBJ databases">
        <authorList>
            <consortium name="Genoscope - CEA"/>
            <person name="William W."/>
        </authorList>
    </citation>
    <scope>NUCLEOTIDE SEQUENCE [LARGE SCALE GENOMIC DNA]</scope>
</reference>
<dbReference type="Proteomes" id="UP001159428">
    <property type="component" value="Unassembled WGS sequence"/>
</dbReference>
<dbReference type="AlphaFoldDB" id="A0AAU9XKT5"/>
<dbReference type="PROSITE" id="PS50802">
    <property type="entry name" value="OTU"/>
    <property type="match status" value="1"/>
</dbReference>
<evidence type="ECO:0000259" key="1">
    <source>
        <dbReference type="PROSITE" id="PS50802"/>
    </source>
</evidence>
<gene>
    <name evidence="2" type="ORF">PMEA_00024909</name>
</gene>
<name>A0AAU9XKT5_9CNID</name>
<sequence length="211" mass="23858">MASDDDIPAEDPVQFRVRFSSYVDQSIYELGLESFYSSGDGNCFYNSLSIVMSGYESDSEIFRLGAAMYGVAHSDHIVDAVRTIILSLGACLCGCLLYRNILIQLLEKFATVIFSDYLASNIRHFTDRGDTLQWAASVSLSPNEVQEMKDKSIQEIVAKRLAHILLNQFHIFIISLQPGISSFLHTSWHYNTDIRSFFFKNSCRKPLLPAF</sequence>
<feature type="domain" description="OTU" evidence="1">
    <location>
        <begin position="32"/>
        <end position="196"/>
    </location>
</feature>
<proteinExistence type="predicted"/>
<accession>A0AAU9XKT5</accession>
<comment type="caution">
    <text evidence="2">The sequence shown here is derived from an EMBL/GenBank/DDBJ whole genome shotgun (WGS) entry which is preliminary data.</text>
</comment>
<evidence type="ECO:0000313" key="2">
    <source>
        <dbReference type="EMBL" id="CAH3150759.1"/>
    </source>
</evidence>
<evidence type="ECO:0000313" key="3">
    <source>
        <dbReference type="Proteomes" id="UP001159428"/>
    </source>
</evidence>
<organism evidence="2 3">
    <name type="scientific">Pocillopora meandrina</name>
    <dbReference type="NCBI Taxonomy" id="46732"/>
    <lineage>
        <taxon>Eukaryota</taxon>
        <taxon>Metazoa</taxon>
        <taxon>Cnidaria</taxon>
        <taxon>Anthozoa</taxon>
        <taxon>Hexacorallia</taxon>
        <taxon>Scleractinia</taxon>
        <taxon>Astrocoeniina</taxon>
        <taxon>Pocilloporidae</taxon>
        <taxon>Pocillopora</taxon>
    </lineage>
</organism>
<dbReference type="EMBL" id="CALNXJ010000048">
    <property type="protein sequence ID" value="CAH3150759.1"/>
    <property type="molecule type" value="Genomic_DNA"/>
</dbReference>